<sequence length="644" mass="71035">MVESSQERAKRNKYRRKKAMLKKVHKKAGIAFLCVMAALAVLAGRIAWINYNHGDAYSKAVLDHQTYTSTTIPYKRGQILTSNGNILAYSERVYNLILDPKLVLSDEKYKEPTLNALVQCFGLNRQELEQTLAVKKDSQYERLAMGLTSDEIADFKALVADTKNNPNIKGVWFENSYVRKYPFSTMACDVVGFASAANGGELGLESYYDDELSGTDGVSYSYVNDNLDVQETTKDAVDGNNIVTTIDYNVQRIIEKHIAAYNEEKPSSATAVLVMNPNNGEVLGMASYPYFDLNNPRSLESSYSQEQLATMSDEDMTNSLYKIWRNYCISETFEPGSTFKPFTVASGLEEGVTYDGDVFYCNGYEEIGGYTIRCHVYNKTGKHGDITLEQALMQSCNPAMMDIAARLGGVKFAQYQRLFGFGSKTGIDLPSEENGIIKKSDMSETDVATNAFGQNINVTMIQMGAAFSSLINGGNYYQPHIVKRIEKDTGEVVKTFEPTLVRQTVTASTSQLLRKYLKSTVDDGLAKKAGVTGYSIGGKTGTAQKGKREDLKWIVSFIGFAPVDNPQVMVYVLIDEPDGTTGTSGTTSDTLILSHDILEELLPYMNIFKDAEAEPVDAADSEDENTVSITVPNTNVQDSTSATP</sequence>
<gene>
    <name evidence="7" type="ORF">WMO37_02610</name>
</gene>
<comment type="similarity">
    <text evidence="2">Belongs to the transpeptidase family.</text>
</comment>
<dbReference type="InterPro" id="IPR050515">
    <property type="entry name" value="Beta-lactam/transpept"/>
</dbReference>
<feature type="compositionally biased region" description="Acidic residues" evidence="4">
    <location>
        <begin position="615"/>
        <end position="625"/>
    </location>
</feature>
<keyword evidence="3" id="KW-0472">Membrane</keyword>
<comment type="caution">
    <text evidence="7">The sequence shown here is derived from an EMBL/GenBank/DDBJ whole genome shotgun (WGS) entry which is preliminary data.</text>
</comment>
<evidence type="ECO:0000313" key="7">
    <source>
        <dbReference type="EMBL" id="MEQ2553905.1"/>
    </source>
</evidence>
<feature type="domain" description="Penicillin-binding protein transpeptidase" evidence="5">
    <location>
        <begin position="271"/>
        <end position="585"/>
    </location>
</feature>
<reference evidence="7" key="1">
    <citation type="submission" date="2024-03" db="EMBL/GenBank/DDBJ databases">
        <title>Human intestinal bacterial collection.</title>
        <authorList>
            <person name="Pauvert C."/>
            <person name="Hitch T.C.A."/>
            <person name="Clavel T."/>
        </authorList>
    </citation>
    <scope>NUCLEOTIDE SEQUENCE [LARGE SCALE GENOMIC DNA]</scope>
    <source>
        <strain evidence="7">CLA-AA-H89B</strain>
    </source>
</reference>
<evidence type="ECO:0000256" key="2">
    <source>
        <dbReference type="ARBA" id="ARBA00007171"/>
    </source>
</evidence>
<dbReference type="Pfam" id="PF03717">
    <property type="entry name" value="PBP_dimer"/>
    <property type="match status" value="1"/>
</dbReference>
<dbReference type="InterPro" id="IPR005311">
    <property type="entry name" value="PBP_dimer"/>
</dbReference>
<dbReference type="Gene3D" id="3.90.1310.10">
    <property type="entry name" value="Penicillin-binding protein 2a (Domain 2)"/>
    <property type="match status" value="1"/>
</dbReference>
<dbReference type="Proteomes" id="UP001546774">
    <property type="component" value="Unassembled WGS sequence"/>
</dbReference>
<dbReference type="SUPFAM" id="SSF56519">
    <property type="entry name" value="Penicillin binding protein dimerisation domain"/>
    <property type="match status" value="1"/>
</dbReference>
<proteinExistence type="inferred from homology"/>
<dbReference type="InterPro" id="IPR036138">
    <property type="entry name" value="PBP_dimer_sf"/>
</dbReference>
<comment type="subcellular location">
    <subcellularLocation>
        <location evidence="1">Membrane</location>
    </subcellularLocation>
</comment>
<organism evidence="7 8">
    <name type="scientific">Lachnospira intestinalis</name>
    <dbReference type="NCBI Taxonomy" id="3133158"/>
    <lineage>
        <taxon>Bacteria</taxon>
        <taxon>Bacillati</taxon>
        <taxon>Bacillota</taxon>
        <taxon>Clostridia</taxon>
        <taxon>Lachnospirales</taxon>
        <taxon>Lachnospiraceae</taxon>
        <taxon>Lachnospira</taxon>
    </lineage>
</organism>
<evidence type="ECO:0000259" key="6">
    <source>
        <dbReference type="Pfam" id="PF03717"/>
    </source>
</evidence>
<evidence type="ECO:0000256" key="1">
    <source>
        <dbReference type="ARBA" id="ARBA00004370"/>
    </source>
</evidence>
<dbReference type="InterPro" id="IPR012338">
    <property type="entry name" value="Beta-lactam/transpept-like"/>
</dbReference>
<dbReference type="PANTHER" id="PTHR30627:SF1">
    <property type="entry name" value="PEPTIDOGLYCAN D,D-TRANSPEPTIDASE FTSI"/>
    <property type="match status" value="1"/>
</dbReference>
<dbReference type="InterPro" id="IPR001460">
    <property type="entry name" value="PCN-bd_Tpept"/>
</dbReference>
<feature type="domain" description="Penicillin-binding protein dimerisation" evidence="6">
    <location>
        <begin position="72"/>
        <end position="226"/>
    </location>
</feature>
<protein>
    <submittedName>
        <fullName evidence="7">Penicillin-binding protein 2</fullName>
    </submittedName>
</protein>
<evidence type="ECO:0000259" key="5">
    <source>
        <dbReference type="Pfam" id="PF00905"/>
    </source>
</evidence>
<dbReference type="SUPFAM" id="SSF56601">
    <property type="entry name" value="beta-lactamase/transpeptidase-like"/>
    <property type="match status" value="1"/>
</dbReference>
<dbReference type="EMBL" id="JBBMFS010000002">
    <property type="protein sequence ID" value="MEQ2553905.1"/>
    <property type="molecule type" value="Genomic_DNA"/>
</dbReference>
<dbReference type="Pfam" id="PF00905">
    <property type="entry name" value="Transpeptidase"/>
    <property type="match status" value="1"/>
</dbReference>
<evidence type="ECO:0000256" key="4">
    <source>
        <dbReference type="SAM" id="MobiDB-lite"/>
    </source>
</evidence>
<evidence type="ECO:0000313" key="8">
    <source>
        <dbReference type="Proteomes" id="UP001546774"/>
    </source>
</evidence>
<dbReference type="PANTHER" id="PTHR30627">
    <property type="entry name" value="PEPTIDOGLYCAN D,D-TRANSPEPTIDASE"/>
    <property type="match status" value="1"/>
</dbReference>
<accession>A0ABV1H2I5</accession>
<name>A0ABV1H2I5_9FIRM</name>
<feature type="compositionally biased region" description="Polar residues" evidence="4">
    <location>
        <begin position="626"/>
        <end position="644"/>
    </location>
</feature>
<feature type="region of interest" description="Disordered" evidence="4">
    <location>
        <begin position="615"/>
        <end position="644"/>
    </location>
</feature>
<evidence type="ECO:0000256" key="3">
    <source>
        <dbReference type="ARBA" id="ARBA00023136"/>
    </source>
</evidence>
<keyword evidence="8" id="KW-1185">Reference proteome</keyword>
<dbReference type="Gene3D" id="3.40.710.10">
    <property type="entry name" value="DD-peptidase/beta-lactamase superfamily"/>
    <property type="match status" value="1"/>
</dbReference>